<dbReference type="InterPro" id="IPR016032">
    <property type="entry name" value="Sig_transdc_resp-reg_C-effctor"/>
</dbReference>
<keyword evidence="1" id="KW-0812">Transmembrane</keyword>
<dbReference type="SUPFAM" id="SSF46894">
    <property type="entry name" value="C-terminal effector domain of the bipartite response regulators"/>
    <property type="match status" value="1"/>
</dbReference>
<dbReference type="EMBL" id="SNZP01000007">
    <property type="protein sequence ID" value="TDR79682.1"/>
    <property type="molecule type" value="Genomic_DNA"/>
</dbReference>
<keyword evidence="1" id="KW-0472">Membrane</keyword>
<reference evidence="2 3" key="1">
    <citation type="submission" date="2019-03" db="EMBL/GenBank/DDBJ databases">
        <title>Genomic Encyclopedia of Type Strains, Phase III (KMG-III): the genomes of soil and plant-associated and newly described type strains.</title>
        <authorList>
            <person name="Whitman W."/>
        </authorList>
    </citation>
    <scope>NUCLEOTIDE SEQUENCE [LARGE SCALE GENOMIC DNA]</scope>
    <source>
        <strain evidence="2 3">CECT 8976</strain>
    </source>
</reference>
<evidence type="ECO:0000313" key="3">
    <source>
        <dbReference type="Proteomes" id="UP000295611"/>
    </source>
</evidence>
<evidence type="ECO:0000313" key="2">
    <source>
        <dbReference type="EMBL" id="TDR79682.1"/>
    </source>
</evidence>
<sequence length="271" mass="29789">MIDVGGRSGCAPVIAATEYMALQNDYPTMVVLEGEVLFDRQRRHLSRQDVHVELKEHEARLLSALLDGIQDKREIIELLWESRGVIVTENNYYKVVKGLRNAFESVGLSADLLKTLPRVGIAFVGMAEPLAAGLDAVERLPVAAPVVAADDDVGVAPMAESKPAAAERRRQAWLFGVLILAMALLCGSLLLRSDNGFRLLGTASGIKIYVFKDPGVSLVDVLARYRRFDLEQQNTRYIYYRAVGKNFIILACPTALPDGAESCVSLMQKNI</sequence>
<dbReference type="InterPro" id="IPR036388">
    <property type="entry name" value="WH-like_DNA-bd_sf"/>
</dbReference>
<dbReference type="GO" id="GO:0003677">
    <property type="term" value="F:DNA binding"/>
    <property type="evidence" value="ECO:0007669"/>
    <property type="project" value="InterPro"/>
</dbReference>
<keyword evidence="3" id="KW-1185">Reference proteome</keyword>
<evidence type="ECO:0000256" key="1">
    <source>
        <dbReference type="SAM" id="Phobius"/>
    </source>
</evidence>
<dbReference type="Gene3D" id="1.10.10.10">
    <property type="entry name" value="Winged helix-like DNA-binding domain superfamily/Winged helix DNA-binding domain"/>
    <property type="match status" value="1"/>
</dbReference>
<name>A0A4R7B782_9NEIS</name>
<evidence type="ECO:0008006" key="4">
    <source>
        <dbReference type="Google" id="ProtNLM"/>
    </source>
</evidence>
<dbReference type="AlphaFoldDB" id="A0A4R7B782"/>
<accession>A0A4R7B782</accession>
<comment type="caution">
    <text evidence="2">The sequence shown here is derived from an EMBL/GenBank/DDBJ whole genome shotgun (WGS) entry which is preliminary data.</text>
</comment>
<feature type="transmembrane region" description="Helical" evidence="1">
    <location>
        <begin position="172"/>
        <end position="191"/>
    </location>
</feature>
<organism evidence="2 3">
    <name type="scientific">Paludibacterium purpuratum</name>
    <dbReference type="NCBI Taxonomy" id="1144873"/>
    <lineage>
        <taxon>Bacteria</taxon>
        <taxon>Pseudomonadati</taxon>
        <taxon>Pseudomonadota</taxon>
        <taxon>Betaproteobacteria</taxon>
        <taxon>Neisseriales</taxon>
        <taxon>Chromobacteriaceae</taxon>
        <taxon>Paludibacterium</taxon>
    </lineage>
</organism>
<dbReference type="GO" id="GO:0006355">
    <property type="term" value="P:regulation of DNA-templated transcription"/>
    <property type="evidence" value="ECO:0007669"/>
    <property type="project" value="InterPro"/>
</dbReference>
<protein>
    <recommendedName>
        <fullName evidence="4">DNA-binding winged helix-turn-helix (WHTH) protein</fullName>
    </recommendedName>
</protein>
<dbReference type="Proteomes" id="UP000295611">
    <property type="component" value="Unassembled WGS sequence"/>
</dbReference>
<proteinExistence type="predicted"/>
<keyword evidence="1" id="KW-1133">Transmembrane helix</keyword>
<gene>
    <name evidence="2" type="ORF">DFP86_10746</name>
</gene>